<evidence type="ECO:0000313" key="8">
    <source>
        <dbReference type="Proteomes" id="UP001161276"/>
    </source>
</evidence>
<gene>
    <name evidence="7" type="ORF">N5K24_04660</name>
</gene>
<comment type="cofactor">
    <cofactor evidence="1">
        <name>pyridoxal 5'-phosphate</name>
        <dbReference type="ChEBI" id="CHEBI:597326"/>
    </cofactor>
</comment>
<dbReference type="PANTHER" id="PTHR43780">
    <property type="entry name" value="1-AMINOCYCLOPROPANE-1-CARBOXYLATE DEAMINASE-RELATED"/>
    <property type="match status" value="1"/>
</dbReference>
<feature type="modified residue" description="N6-(pyridoxal phosphate)lysine" evidence="5">
    <location>
        <position position="58"/>
    </location>
</feature>
<dbReference type="Proteomes" id="UP001161276">
    <property type="component" value="Unassembled WGS sequence"/>
</dbReference>
<name>A0AA43B0F5_9BURK</name>
<dbReference type="EMBL" id="JAOCKG010000002">
    <property type="protein sequence ID" value="MDH2049669.1"/>
    <property type="molecule type" value="Genomic_DNA"/>
</dbReference>
<dbReference type="InterPro" id="IPR001926">
    <property type="entry name" value="TrpB-like_PALP"/>
</dbReference>
<evidence type="ECO:0000256" key="2">
    <source>
        <dbReference type="ARBA" id="ARBA00008639"/>
    </source>
</evidence>
<evidence type="ECO:0000256" key="5">
    <source>
        <dbReference type="PIRSR" id="PIRSR006278-2"/>
    </source>
</evidence>
<evidence type="ECO:0000256" key="3">
    <source>
        <dbReference type="ARBA" id="ARBA00022898"/>
    </source>
</evidence>
<feature type="domain" description="Tryptophan synthase beta chain-like PALP" evidence="6">
    <location>
        <begin position="18"/>
        <end position="327"/>
    </location>
</feature>
<dbReference type="Pfam" id="PF00291">
    <property type="entry name" value="PALP"/>
    <property type="match status" value="1"/>
</dbReference>
<evidence type="ECO:0000256" key="4">
    <source>
        <dbReference type="PIRSR" id="PIRSR006278-1"/>
    </source>
</evidence>
<feature type="active site" description="Nucleophile" evidence="4">
    <location>
        <position position="85"/>
    </location>
</feature>
<dbReference type="SUPFAM" id="SSF53686">
    <property type="entry name" value="Tryptophan synthase beta subunit-like PLP-dependent enzymes"/>
    <property type="match status" value="1"/>
</dbReference>
<sequence>MTTAEIPLDRFPTVPLVGAPTPIQRMDRLAAALKGRLQGVQLYVKRDDFMPLGGGGNKLRKLEFLLGDALAHGADTVITVGGLQSNHARLTAAAAAVTGLACELVLSRAVPRDDAEYEHNGNMLLDPLFGARVTIAPAGTDSLAAAQARAEALRAQGRRVVVLPTGGSTPLGSLGYVSCAQEVLNQERELGVEFSTVAVANGSGGTQAGLVTGFHAAGRDPGLVQGYGVLAVESQTIATTHALVAGACELLGLASPTVSAIRVNGSHRGEHYGAATPGMLDAVTTVARSEGWLLDPVYSGKAFAGLLADIEQGKYAPGSNVLFVMTGGQPGLFAYRSAFEPTRATGADRG</sequence>
<dbReference type="AlphaFoldDB" id="A0AA43B0F5"/>
<accession>A0AA43B0F5</accession>
<proteinExistence type="inferred from homology"/>
<evidence type="ECO:0000256" key="1">
    <source>
        <dbReference type="ARBA" id="ARBA00001933"/>
    </source>
</evidence>
<protein>
    <submittedName>
        <fullName evidence="7">D-cysteine desulfhydrase family protein</fullName>
    </submittedName>
</protein>
<organism evidence="7 8">
    <name type="scientific">Achromobacter marplatensis</name>
    <dbReference type="NCBI Taxonomy" id="470868"/>
    <lineage>
        <taxon>Bacteria</taxon>
        <taxon>Pseudomonadati</taxon>
        <taxon>Pseudomonadota</taxon>
        <taxon>Betaproteobacteria</taxon>
        <taxon>Burkholderiales</taxon>
        <taxon>Alcaligenaceae</taxon>
        <taxon>Achromobacter</taxon>
    </lineage>
</organism>
<dbReference type="PIRSF" id="PIRSF006278">
    <property type="entry name" value="ACCD_DCysDesulf"/>
    <property type="match status" value="1"/>
</dbReference>
<comment type="similarity">
    <text evidence="2">Belongs to the ACC deaminase/D-cysteine desulfhydrase family.</text>
</comment>
<dbReference type="Gene3D" id="3.40.50.1100">
    <property type="match status" value="2"/>
</dbReference>
<evidence type="ECO:0000313" key="7">
    <source>
        <dbReference type="EMBL" id="MDH2049669.1"/>
    </source>
</evidence>
<dbReference type="RefSeq" id="WP_280025949.1">
    <property type="nucleotide sequence ID" value="NZ_JAOCKG010000002.1"/>
</dbReference>
<dbReference type="GO" id="GO:0019148">
    <property type="term" value="F:D-cysteine desulfhydrase activity"/>
    <property type="evidence" value="ECO:0007669"/>
    <property type="project" value="TreeGrafter"/>
</dbReference>
<dbReference type="InterPro" id="IPR027278">
    <property type="entry name" value="ACCD_DCysDesulf"/>
</dbReference>
<dbReference type="PANTHER" id="PTHR43780:SF2">
    <property type="entry name" value="1-AMINOCYCLOPROPANE-1-CARBOXYLATE DEAMINASE-RELATED"/>
    <property type="match status" value="1"/>
</dbReference>
<dbReference type="InterPro" id="IPR036052">
    <property type="entry name" value="TrpB-like_PALP_sf"/>
</dbReference>
<reference evidence="7" key="1">
    <citation type="submission" date="2022-09" db="EMBL/GenBank/DDBJ databases">
        <title>Intensive care unit water sources are persistently colonized with multi-drug resistant bacteria and are the site of extensive horizontal gene transfer of antibiotic resistance genes.</title>
        <authorList>
            <person name="Diorio-Toth L."/>
        </authorList>
    </citation>
    <scope>NUCLEOTIDE SEQUENCE</scope>
    <source>
        <strain evidence="7">GD03676</strain>
    </source>
</reference>
<comment type="caution">
    <text evidence="7">The sequence shown here is derived from an EMBL/GenBank/DDBJ whole genome shotgun (WGS) entry which is preliminary data.</text>
</comment>
<evidence type="ECO:0000259" key="6">
    <source>
        <dbReference type="Pfam" id="PF00291"/>
    </source>
</evidence>
<keyword evidence="3 5" id="KW-0663">Pyridoxal phosphate</keyword>